<dbReference type="Pfam" id="PF13432">
    <property type="entry name" value="TPR_16"/>
    <property type="match status" value="1"/>
</dbReference>
<dbReference type="InterPro" id="IPR051685">
    <property type="entry name" value="Ycf3/AcsC/BcsC/TPR_MFPF"/>
</dbReference>
<accession>A0A401UR05</accession>
<reference evidence="4 5" key="1">
    <citation type="submission" date="2018-11" db="EMBL/GenBank/DDBJ databases">
        <title>Genome sequencing and assembly of Clostridium tagluense strain A121.</title>
        <authorList>
            <person name="Murakami T."/>
            <person name="Segawa T."/>
            <person name="Shcherbakova V.A."/>
            <person name="Mori H."/>
            <person name="Yoshimura Y."/>
        </authorList>
    </citation>
    <scope>NUCLEOTIDE SEQUENCE [LARGE SCALE GENOMIC DNA]</scope>
    <source>
        <strain evidence="4 5">A121</strain>
    </source>
</reference>
<proteinExistence type="predicted"/>
<dbReference type="Pfam" id="PF13181">
    <property type="entry name" value="TPR_8"/>
    <property type="match status" value="1"/>
</dbReference>
<organism evidence="4 5">
    <name type="scientific">Clostridium tagluense</name>
    <dbReference type="NCBI Taxonomy" id="360422"/>
    <lineage>
        <taxon>Bacteria</taxon>
        <taxon>Bacillati</taxon>
        <taxon>Bacillota</taxon>
        <taxon>Clostridia</taxon>
        <taxon>Eubacteriales</taxon>
        <taxon>Clostridiaceae</taxon>
        <taxon>Clostridium</taxon>
    </lineage>
</organism>
<dbReference type="SMART" id="SM00028">
    <property type="entry name" value="TPR"/>
    <property type="match status" value="3"/>
</dbReference>
<dbReference type="Proteomes" id="UP000287872">
    <property type="component" value="Unassembled WGS sequence"/>
</dbReference>
<gene>
    <name evidence="4" type="ORF">Ctaglu_36160</name>
</gene>
<keyword evidence="1" id="KW-0677">Repeat</keyword>
<dbReference type="InterPro" id="IPR011990">
    <property type="entry name" value="TPR-like_helical_dom_sf"/>
</dbReference>
<dbReference type="OrthoDB" id="1633926at2"/>
<feature type="repeat" description="TPR" evidence="3">
    <location>
        <begin position="169"/>
        <end position="202"/>
    </location>
</feature>
<evidence type="ECO:0000256" key="2">
    <source>
        <dbReference type="ARBA" id="ARBA00022803"/>
    </source>
</evidence>
<evidence type="ECO:0000313" key="5">
    <source>
        <dbReference type="Proteomes" id="UP000287872"/>
    </source>
</evidence>
<name>A0A401UR05_9CLOT</name>
<dbReference type="Gene3D" id="1.25.40.10">
    <property type="entry name" value="Tetratricopeptide repeat domain"/>
    <property type="match status" value="1"/>
</dbReference>
<feature type="repeat" description="TPR" evidence="3">
    <location>
        <begin position="102"/>
        <end position="135"/>
    </location>
</feature>
<evidence type="ECO:0000256" key="1">
    <source>
        <dbReference type="ARBA" id="ARBA00022737"/>
    </source>
</evidence>
<dbReference type="NCBIfam" id="NF047558">
    <property type="entry name" value="TPR_END_plus"/>
    <property type="match status" value="1"/>
</dbReference>
<comment type="caution">
    <text evidence="4">The sequence shown here is derived from an EMBL/GenBank/DDBJ whole genome shotgun (WGS) entry which is preliminary data.</text>
</comment>
<dbReference type="PANTHER" id="PTHR44943:SF8">
    <property type="entry name" value="TPR REPEAT-CONTAINING PROTEIN MJ0263"/>
    <property type="match status" value="1"/>
</dbReference>
<keyword evidence="2 3" id="KW-0802">TPR repeat</keyword>
<keyword evidence="5" id="KW-1185">Reference proteome</keyword>
<dbReference type="PANTHER" id="PTHR44943">
    <property type="entry name" value="CELLULOSE SYNTHASE OPERON PROTEIN C"/>
    <property type="match status" value="1"/>
</dbReference>
<dbReference type="RefSeq" id="WP_125004291.1">
    <property type="nucleotide sequence ID" value="NZ_BHYK01000024.1"/>
</dbReference>
<sequence>MKSQCFKFKLSIFIIIALIVANAAIKNFNIKNNKAEVNPNKSEEIKKNRLKDAEIKKLQEVKHKQENLENKCKIGYDEFFEKKYVQAIETEKQVLKEDPNFYKAYAVEGIALAYSGNFKNGIEQIDRALKLKPDYGYARFNKALANELYRHYDEAIKWYKSALEVEKFEWSYYGIASIYGRKGDIENTIKYLKLAIDINPNIKNTAKNEEDFDNVQDSMEFKELIKK</sequence>
<dbReference type="SUPFAM" id="SSF48452">
    <property type="entry name" value="TPR-like"/>
    <property type="match status" value="1"/>
</dbReference>
<dbReference type="InterPro" id="IPR019734">
    <property type="entry name" value="TPR_rpt"/>
</dbReference>
<evidence type="ECO:0000313" key="4">
    <source>
        <dbReference type="EMBL" id="GCD11993.1"/>
    </source>
</evidence>
<dbReference type="EMBL" id="BHYK01000024">
    <property type="protein sequence ID" value="GCD11993.1"/>
    <property type="molecule type" value="Genomic_DNA"/>
</dbReference>
<evidence type="ECO:0000256" key="3">
    <source>
        <dbReference type="PROSITE-ProRule" id="PRU00339"/>
    </source>
</evidence>
<dbReference type="AlphaFoldDB" id="A0A401UR05"/>
<protein>
    <submittedName>
        <fullName evidence="4">TPR repeat-containing protein</fullName>
    </submittedName>
</protein>
<dbReference type="PROSITE" id="PS50005">
    <property type="entry name" value="TPR"/>
    <property type="match status" value="2"/>
</dbReference>